<dbReference type="RefSeq" id="WP_113807251.1">
    <property type="nucleotide sequence ID" value="NZ_QOCW01000021.1"/>
</dbReference>
<dbReference type="NCBIfam" id="TIGR00229">
    <property type="entry name" value="sensory_box"/>
    <property type="match status" value="1"/>
</dbReference>
<dbReference type="InterPro" id="IPR000700">
    <property type="entry name" value="PAS-assoc_C"/>
</dbReference>
<dbReference type="Gene3D" id="3.30.70.270">
    <property type="match status" value="1"/>
</dbReference>
<dbReference type="EMBL" id="QOCW01000021">
    <property type="protein sequence ID" value="RBW68352.1"/>
    <property type="molecule type" value="Genomic_DNA"/>
</dbReference>
<dbReference type="CDD" id="cd00130">
    <property type="entry name" value="PAS"/>
    <property type="match status" value="1"/>
</dbReference>
<dbReference type="InterPro" id="IPR043128">
    <property type="entry name" value="Rev_trsase/Diguanyl_cyclase"/>
</dbReference>
<gene>
    <name evidence="4" type="ORF">DS031_16940</name>
</gene>
<dbReference type="AlphaFoldDB" id="A0A366XQG2"/>
<dbReference type="CDD" id="cd01949">
    <property type="entry name" value="GGDEF"/>
    <property type="match status" value="1"/>
</dbReference>
<accession>A0A366XQG2</accession>
<dbReference type="PANTHER" id="PTHR44757">
    <property type="entry name" value="DIGUANYLATE CYCLASE DGCP"/>
    <property type="match status" value="1"/>
</dbReference>
<dbReference type="InterPro" id="IPR001633">
    <property type="entry name" value="EAL_dom"/>
</dbReference>
<dbReference type="PROSITE" id="PS50887">
    <property type="entry name" value="GGDEF"/>
    <property type="match status" value="1"/>
</dbReference>
<feature type="domain" description="GGDEF" evidence="3">
    <location>
        <begin position="168"/>
        <end position="310"/>
    </location>
</feature>
<dbReference type="SMART" id="SM00086">
    <property type="entry name" value="PAC"/>
    <property type="match status" value="1"/>
</dbReference>
<dbReference type="SUPFAM" id="SSF141868">
    <property type="entry name" value="EAL domain-like"/>
    <property type="match status" value="1"/>
</dbReference>
<dbReference type="InterPro" id="IPR035965">
    <property type="entry name" value="PAS-like_dom_sf"/>
</dbReference>
<reference evidence="4 5" key="1">
    <citation type="submission" date="2018-07" db="EMBL/GenBank/DDBJ databases">
        <title>Lottiidibacillus patelloidae gen. nov., sp. nov., isolated from the intestinal tract of a marine limpet and the reclassification of B. taeanensis BH030017T, B. algicola KMM 3737T and B. hwajinpoensis SW-72T as genus Lottiidibacillus.</title>
        <authorList>
            <person name="Liu R."/>
            <person name="Huang Z."/>
        </authorList>
    </citation>
    <scope>NUCLEOTIDE SEQUENCE [LARGE SCALE GENOMIC DNA]</scope>
    <source>
        <strain evidence="4 5">BH030017</strain>
    </source>
</reference>
<dbReference type="SUPFAM" id="SSF55073">
    <property type="entry name" value="Nucleotide cyclase"/>
    <property type="match status" value="1"/>
</dbReference>
<dbReference type="Gene3D" id="3.30.450.20">
    <property type="entry name" value="PAS domain"/>
    <property type="match status" value="1"/>
</dbReference>
<sequence>MTNKQIEKKLNKTLKKLEDIEFALNESSIVAITEKKGIINYVNKKFCDISKYKEEELIGQDHKIVNAGYHSKAFFKQMWQTIGSGNVWKGEIKNKAKDGSFYWVDTTIVPFLDGHGKPYQYVSIRNDITKKKAMEEEIKQMAYYDSLTELPNRNFLNKHLQTVIGNKKPAAIMFLDLDRFKVINDTMGHIAGDLLLKQTAVRLKEILPSSAFISRTGGDEFVVILEDIRSENDAAKIAEHIITSLEAPFLINEETFFISTSIGISLYEPHHLTTESLPVEKVIESEIRKADIAMYYAKELGGGTYQLNTPLLNEKVSRKMTLETQLNRALQNDEFTLHYQPQFDLHTDSITGVEALLRWHHPQFGLISPNEFIPILEETGLIVSVGRWVIETACTQMKQWQKEGVPIQHAAVNVSAKQFKNVHFAKEVIQILRKVELNPACLELEITESMIQNVKETKIILQALKDFGVRTSIDDFGTGYSSLSYLQHLPIDCLKIDKSFIYEMSKGEEIMVKTIINMGKSLQFNIVAEGIENEEQLSLLQQYGCHYGQGYFYSKPLAPEQLKTFLEENRIPALQTLND</sequence>
<dbReference type="InterPro" id="IPR001610">
    <property type="entry name" value="PAC"/>
</dbReference>
<dbReference type="PANTHER" id="PTHR44757:SF2">
    <property type="entry name" value="BIOFILM ARCHITECTURE MAINTENANCE PROTEIN MBAA"/>
    <property type="match status" value="1"/>
</dbReference>
<keyword evidence="5" id="KW-1185">Reference proteome</keyword>
<dbReference type="SUPFAM" id="SSF55785">
    <property type="entry name" value="PYP-like sensor domain (PAS domain)"/>
    <property type="match status" value="1"/>
</dbReference>
<dbReference type="InterPro" id="IPR052155">
    <property type="entry name" value="Biofilm_reg_signaling"/>
</dbReference>
<dbReference type="Pfam" id="PF13426">
    <property type="entry name" value="PAS_9"/>
    <property type="match status" value="1"/>
</dbReference>
<dbReference type="PROSITE" id="PS50883">
    <property type="entry name" value="EAL"/>
    <property type="match status" value="1"/>
</dbReference>
<dbReference type="CDD" id="cd01948">
    <property type="entry name" value="EAL"/>
    <property type="match status" value="1"/>
</dbReference>
<evidence type="ECO:0000313" key="5">
    <source>
        <dbReference type="Proteomes" id="UP000253314"/>
    </source>
</evidence>
<comment type="caution">
    <text evidence="4">The sequence shown here is derived from an EMBL/GenBank/DDBJ whole genome shotgun (WGS) entry which is preliminary data.</text>
</comment>
<dbReference type="Gene3D" id="3.20.20.450">
    <property type="entry name" value="EAL domain"/>
    <property type="match status" value="1"/>
</dbReference>
<dbReference type="SMART" id="SM00267">
    <property type="entry name" value="GGDEF"/>
    <property type="match status" value="1"/>
</dbReference>
<dbReference type="Proteomes" id="UP000253314">
    <property type="component" value="Unassembled WGS sequence"/>
</dbReference>
<protein>
    <submittedName>
        <fullName evidence="4">GGDEF domain-containing protein</fullName>
    </submittedName>
</protein>
<name>A0A366XQG2_9BACI</name>
<feature type="domain" description="PAC" evidence="1">
    <location>
        <begin position="88"/>
        <end position="140"/>
    </location>
</feature>
<feature type="domain" description="EAL" evidence="2">
    <location>
        <begin position="319"/>
        <end position="570"/>
    </location>
</feature>
<dbReference type="Pfam" id="PF00563">
    <property type="entry name" value="EAL"/>
    <property type="match status" value="1"/>
</dbReference>
<dbReference type="FunFam" id="3.20.20.450:FF:000001">
    <property type="entry name" value="Cyclic di-GMP phosphodiesterase yahA"/>
    <property type="match status" value="1"/>
</dbReference>
<dbReference type="InterPro" id="IPR029787">
    <property type="entry name" value="Nucleotide_cyclase"/>
</dbReference>
<evidence type="ECO:0000259" key="3">
    <source>
        <dbReference type="PROSITE" id="PS50887"/>
    </source>
</evidence>
<proteinExistence type="predicted"/>
<evidence type="ECO:0000259" key="1">
    <source>
        <dbReference type="PROSITE" id="PS50113"/>
    </source>
</evidence>
<evidence type="ECO:0000259" key="2">
    <source>
        <dbReference type="PROSITE" id="PS50883"/>
    </source>
</evidence>
<dbReference type="PROSITE" id="PS50113">
    <property type="entry name" value="PAC"/>
    <property type="match status" value="1"/>
</dbReference>
<dbReference type="InterPro" id="IPR000160">
    <property type="entry name" value="GGDEF_dom"/>
</dbReference>
<evidence type="ECO:0000313" key="4">
    <source>
        <dbReference type="EMBL" id="RBW68352.1"/>
    </source>
</evidence>
<dbReference type="OrthoDB" id="9759607at2"/>
<organism evidence="4 5">
    <name type="scientific">Bacillus taeanensis</name>
    <dbReference type="NCBI Taxonomy" id="273032"/>
    <lineage>
        <taxon>Bacteria</taxon>
        <taxon>Bacillati</taxon>
        <taxon>Bacillota</taxon>
        <taxon>Bacilli</taxon>
        <taxon>Bacillales</taxon>
        <taxon>Bacillaceae</taxon>
        <taxon>Bacillus</taxon>
    </lineage>
</organism>
<dbReference type="InterPro" id="IPR000014">
    <property type="entry name" value="PAS"/>
</dbReference>
<dbReference type="SMART" id="SM00052">
    <property type="entry name" value="EAL"/>
    <property type="match status" value="1"/>
</dbReference>
<dbReference type="Pfam" id="PF00990">
    <property type="entry name" value="GGDEF"/>
    <property type="match status" value="1"/>
</dbReference>
<dbReference type="InterPro" id="IPR035919">
    <property type="entry name" value="EAL_sf"/>
</dbReference>
<dbReference type="NCBIfam" id="TIGR00254">
    <property type="entry name" value="GGDEF"/>
    <property type="match status" value="1"/>
</dbReference>